<comment type="caution">
    <text evidence="5">The sequence shown here is derived from an EMBL/GenBank/DDBJ whole genome shotgun (WGS) entry which is preliminary data.</text>
</comment>
<evidence type="ECO:0000256" key="3">
    <source>
        <dbReference type="SAM" id="SignalP"/>
    </source>
</evidence>
<dbReference type="Proteomes" id="UP001501803">
    <property type="component" value="Unassembled WGS sequence"/>
</dbReference>
<sequence>MRRKRTAPTLSVGMLVLSSILVLTGCAASPTSVSPAEGKTPASTSTPTGQSLQDPREIHGASTAANVDEVIPITTKAKPQLPVTVTDESGASVTITDVSRIIALDVYGTLAETVVGLGLGDALIGRGASNTLSSMADLPIVTQSGHDLNGEAILSLAPTLVLTDTTVGPAEVQQQLIASGVPVLFFSPDRSIDLISGQVTTVAAALGLDAEGAKLATRIEKEVDDAMTAIAAMAPADPADRLRIAFLYVRGTAGVFFVFGKGMGADGLIAGIGGIDVATEAGITGAKPANSESLLVTNPDVFLLMSDGLESTGGVDGLLARPGVAETTAGQNRRIVDMSDGQILSFGPSIAAVLTSLATAIYAPTELH</sequence>
<dbReference type="Pfam" id="PF01497">
    <property type="entry name" value="Peripla_BP_2"/>
    <property type="match status" value="1"/>
</dbReference>
<dbReference type="PROSITE" id="PS50983">
    <property type="entry name" value="FE_B12_PBP"/>
    <property type="match status" value="1"/>
</dbReference>
<feature type="signal peptide" evidence="3">
    <location>
        <begin position="1"/>
        <end position="27"/>
    </location>
</feature>
<dbReference type="PANTHER" id="PTHR30535">
    <property type="entry name" value="VITAMIN B12-BINDING PROTEIN"/>
    <property type="match status" value="1"/>
</dbReference>
<dbReference type="Gene3D" id="3.40.50.1980">
    <property type="entry name" value="Nitrogenase molybdenum iron protein domain"/>
    <property type="match status" value="2"/>
</dbReference>
<dbReference type="InterPro" id="IPR050902">
    <property type="entry name" value="ABC_Transporter_SBP"/>
</dbReference>
<dbReference type="EMBL" id="BAABCN010000005">
    <property type="protein sequence ID" value="GAA3879298.1"/>
    <property type="molecule type" value="Genomic_DNA"/>
</dbReference>
<dbReference type="InterPro" id="IPR002491">
    <property type="entry name" value="ABC_transptr_periplasmic_BD"/>
</dbReference>
<name>A0ABP7KLG0_9MICO</name>
<dbReference type="RefSeq" id="WP_345066264.1">
    <property type="nucleotide sequence ID" value="NZ_BAABCN010000005.1"/>
</dbReference>
<evidence type="ECO:0000256" key="1">
    <source>
        <dbReference type="ARBA" id="ARBA00008814"/>
    </source>
</evidence>
<evidence type="ECO:0000313" key="6">
    <source>
        <dbReference type="Proteomes" id="UP001501803"/>
    </source>
</evidence>
<dbReference type="SUPFAM" id="SSF53807">
    <property type="entry name" value="Helical backbone' metal receptor"/>
    <property type="match status" value="1"/>
</dbReference>
<evidence type="ECO:0000256" key="2">
    <source>
        <dbReference type="SAM" id="MobiDB-lite"/>
    </source>
</evidence>
<proteinExistence type="inferred from homology"/>
<dbReference type="PROSITE" id="PS51257">
    <property type="entry name" value="PROKAR_LIPOPROTEIN"/>
    <property type="match status" value="1"/>
</dbReference>
<evidence type="ECO:0000259" key="4">
    <source>
        <dbReference type="PROSITE" id="PS50983"/>
    </source>
</evidence>
<keyword evidence="6" id="KW-1185">Reference proteome</keyword>
<evidence type="ECO:0000313" key="5">
    <source>
        <dbReference type="EMBL" id="GAA3879298.1"/>
    </source>
</evidence>
<accession>A0ABP7KLG0</accession>
<feature type="region of interest" description="Disordered" evidence="2">
    <location>
        <begin position="31"/>
        <end position="55"/>
    </location>
</feature>
<feature type="domain" description="Fe/B12 periplasmic-binding" evidence="4">
    <location>
        <begin position="100"/>
        <end position="365"/>
    </location>
</feature>
<comment type="similarity">
    <text evidence="1">Belongs to the bacterial solute-binding protein 8 family.</text>
</comment>
<gene>
    <name evidence="5" type="ORF">GCM10022381_22020</name>
</gene>
<protein>
    <submittedName>
        <fullName evidence="5">Hemin ABC transporter substrate-binding protein</fullName>
    </submittedName>
</protein>
<reference evidence="6" key="1">
    <citation type="journal article" date="2019" name="Int. J. Syst. Evol. Microbiol.">
        <title>The Global Catalogue of Microorganisms (GCM) 10K type strain sequencing project: providing services to taxonomists for standard genome sequencing and annotation.</title>
        <authorList>
            <consortium name="The Broad Institute Genomics Platform"/>
            <consortium name="The Broad Institute Genome Sequencing Center for Infectious Disease"/>
            <person name="Wu L."/>
            <person name="Ma J."/>
        </authorList>
    </citation>
    <scope>NUCLEOTIDE SEQUENCE [LARGE SCALE GENOMIC DNA]</scope>
    <source>
        <strain evidence="6">JCM 17021</strain>
    </source>
</reference>
<keyword evidence="3" id="KW-0732">Signal</keyword>
<feature type="compositionally biased region" description="Polar residues" evidence="2">
    <location>
        <begin position="41"/>
        <end position="53"/>
    </location>
</feature>
<dbReference type="PANTHER" id="PTHR30535:SF4">
    <property type="entry name" value="HEMIN-BINDING PERIPLASMIC PROTEIN HMUT"/>
    <property type="match status" value="1"/>
</dbReference>
<organism evidence="5 6">
    <name type="scientific">Leifsonia kafniensis</name>
    <dbReference type="NCBI Taxonomy" id="475957"/>
    <lineage>
        <taxon>Bacteria</taxon>
        <taxon>Bacillati</taxon>
        <taxon>Actinomycetota</taxon>
        <taxon>Actinomycetes</taxon>
        <taxon>Micrococcales</taxon>
        <taxon>Microbacteriaceae</taxon>
        <taxon>Leifsonia</taxon>
    </lineage>
</organism>
<feature type="chain" id="PRO_5045400009" evidence="3">
    <location>
        <begin position="28"/>
        <end position="368"/>
    </location>
</feature>